<dbReference type="InterPro" id="IPR032675">
    <property type="entry name" value="LRR_dom_sf"/>
</dbReference>
<dbReference type="PROSITE" id="PS50011">
    <property type="entry name" value="PROTEIN_KINASE_DOM"/>
    <property type="match status" value="1"/>
</dbReference>
<dbReference type="EMBL" id="CAMAPF010000963">
    <property type="protein sequence ID" value="CAH9130796.1"/>
    <property type="molecule type" value="Genomic_DNA"/>
</dbReference>
<dbReference type="Pfam" id="PF00560">
    <property type="entry name" value="LRR_1"/>
    <property type="match status" value="3"/>
</dbReference>
<proteinExistence type="predicted"/>
<dbReference type="InterPro" id="IPR017441">
    <property type="entry name" value="Protein_kinase_ATP_BS"/>
</dbReference>
<dbReference type="InterPro" id="IPR011009">
    <property type="entry name" value="Kinase-like_dom_sf"/>
</dbReference>
<dbReference type="SUPFAM" id="SSF52058">
    <property type="entry name" value="L domain-like"/>
    <property type="match status" value="1"/>
</dbReference>
<sequence length="752" mass="81815">MRTAMGIPVLIVVITAVILELLGFVEAATHPMDLQGLQIIYTSLNCPSKLTGWKANGGDPCTELWRGVSCQGSSVVSIKISGLGLNGTMGYMLNGLKSLKTLDMSGNFIHGSIPFLLPSNLTSLNLANNNLRGNIPYSIIDMTSINYMNLSRNSLHQSIGDVFTNHSDLATLDLSFNNFTGDLPPSLGSLSKMSILHLQDNQLSGTLDVLVDLPLVDLNVANNGFSGWIPIELITIPNSIYDGNSFANSPGHLLPPTSTPPPPTSTPPPPTSTPPPPTSTPPLPTSTPPPPSRSDIDNQSYSPPDLHKVPGSDGSLPFNPENRNRKKGWTHGAIIGIVLGSVLVVLVAVFVLIIFLRRCNKKEIATGISTGNSTANANRVNRKVVEPKENSTSTVVELMPLPMERMSLDIIQGRNGSVKRANSVIPLIPYTVAALQTATNSFCQENLVGEGSTGRVYRADFPNGKILAIKKFDCAMLSLQEDEKFLEIVTKMSMLRHRNIVALVGYCVEHGQHLLAFDYVKNGSLHDMLHYGDERSKKLLTWNARVKVALGVAWALEYLHEVCTPFVVHGNFKSGNILLDEDLNPQLSDCGLSALTPNVVYQVSSTQMAGSFGYSAPEFVLSGIYTVKSDVYSFGVVMLELLTGRKPLDSSRERSEQSLVRWATPQLHDIDALARMVDPSLNGMYPAKSLSRFADVIALCVQPEPEFRPPMSEIVRALVRLVRRASLVRIRSNDESGVPLRTPEHSSINPPY</sequence>
<dbReference type="InterPro" id="IPR001611">
    <property type="entry name" value="Leu-rich_rpt"/>
</dbReference>
<evidence type="ECO:0000256" key="12">
    <source>
        <dbReference type="SAM" id="SignalP"/>
    </source>
</evidence>
<evidence type="ECO:0000256" key="8">
    <source>
        <dbReference type="ARBA" id="ARBA00023170"/>
    </source>
</evidence>
<dbReference type="PANTHER" id="PTHR48007">
    <property type="entry name" value="LEUCINE-RICH REPEAT RECEPTOR-LIKE PROTEIN KINASE PXC1"/>
    <property type="match status" value="1"/>
</dbReference>
<dbReference type="AlphaFoldDB" id="A0AAV0F5Q5"/>
<feature type="signal peptide" evidence="12">
    <location>
        <begin position="1"/>
        <end position="27"/>
    </location>
</feature>
<keyword evidence="5" id="KW-0677">Repeat</keyword>
<evidence type="ECO:0000256" key="6">
    <source>
        <dbReference type="ARBA" id="ARBA00022989"/>
    </source>
</evidence>
<keyword evidence="15" id="KW-1185">Reference proteome</keyword>
<keyword evidence="6 11" id="KW-1133">Transmembrane helix</keyword>
<feature type="binding site" evidence="9">
    <location>
        <position position="471"/>
    </location>
    <ligand>
        <name>ATP</name>
        <dbReference type="ChEBI" id="CHEBI:30616"/>
    </ligand>
</feature>
<accession>A0AAV0F5Q5</accession>
<dbReference type="Gene3D" id="1.10.510.10">
    <property type="entry name" value="Transferase(Phosphotransferase) domain 1"/>
    <property type="match status" value="1"/>
</dbReference>
<feature type="domain" description="Protein kinase" evidence="13">
    <location>
        <begin position="442"/>
        <end position="721"/>
    </location>
</feature>
<dbReference type="FunFam" id="1.10.510.10:FF:000095">
    <property type="entry name" value="protein STRUBBELIG-RECEPTOR FAMILY 8"/>
    <property type="match status" value="1"/>
</dbReference>
<evidence type="ECO:0000259" key="13">
    <source>
        <dbReference type="PROSITE" id="PS50011"/>
    </source>
</evidence>
<dbReference type="InterPro" id="IPR013210">
    <property type="entry name" value="LRR_N_plant-typ"/>
</dbReference>
<evidence type="ECO:0000256" key="11">
    <source>
        <dbReference type="SAM" id="Phobius"/>
    </source>
</evidence>
<dbReference type="Pfam" id="PF07714">
    <property type="entry name" value="PK_Tyr_Ser-Thr"/>
    <property type="match status" value="1"/>
</dbReference>
<feature type="chain" id="PRO_5043818656" description="Protein kinase domain-containing protein" evidence="12">
    <location>
        <begin position="28"/>
        <end position="752"/>
    </location>
</feature>
<organism evidence="14 15">
    <name type="scientific">Cuscuta epithymum</name>
    <dbReference type="NCBI Taxonomy" id="186058"/>
    <lineage>
        <taxon>Eukaryota</taxon>
        <taxon>Viridiplantae</taxon>
        <taxon>Streptophyta</taxon>
        <taxon>Embryophyta</taxon>
        <taxon>Tracheophyta</taxon>
        <taxon>Spermatophyta</taxon>
        <taxon>Magnoliopsida</taxon>
        <taxon>eudicotyledons</taxon>
        <taxon>Gunneridae</taxon>
        <taxon>Pentapetalae</taxon>
        <taxon>asterids</taxon>
        <taxon>lamiids</taxon>
        <taxon>Solanales</taxon>
        <taxon>Convolvulaceae</taxon>
        <taxon>Cuscuteae</taxon>
        <taxon>Cuscuta</taxon>
        <taxon>Cuscuta subgen. Cuscuta</taxon>
    </lineage>
</organism>
<dbReference type="Proteomes" id="UP001152523">
    <property type="component" value="Unassembled WGS sequence"/>
</dbReference>
<feature type="transmembrane region" description="Helical" evidence="11">
    <location>
        <begin position="329"/>
        <end position="356"/>
    </location>
</feature>
<keyword evidence="2" id="KW-0433">Leucine-rich repeat</keyword>
<evidence type="ECO:0000313" key="14">
    <source>
        <dbReference type="EMBL" id="CAH9130796.1"/>
    </source>
</evidence>
<evidence type="ECO:0000256" key="2">
    <source>
        <dbReference type="ARBA" id="ARBA00022614"/>
    </source>
</evidence>
<evidence type="ECO:0000256" key="3">
    <source>
        <dbReference type="ARBA" id="ARBA00022692"/>
    </source>
</evidence>
<dbReference type="FunFam" id="3.30.200.20:FF:000125">
    <property type="entry name" value="Protein STRUBBELIG-RECEPTOR FAMILY 8"/>
    <property type="match status" value="1"/>
</dbReference>
<keyword evidence="7 11" id="KW-0472">Membrane</keyword>
<comment type="caution">
    <text evidence="14">The sequence shown here is derived from an EMBL/GenBank/DDBJ whole genome shotgun (WGS) entry which is preliminary data.</text>
</comment>
<keyword evidence="8" id="KW-0675">Receptor</keyword>
<keyword evidence="9" id="KW-0067">ATP-binding</keyword>
<evidence type="ECO:0000313" key="15">
    <source>
        <dbReference type="Proteomes" id="UP001152523"/>
    </source>
</evidence>
<protein>
    <recommendedName>
        <fullName evidence="13">Protein kinase domain-containing protein</fullName>
    </recommendedName>
</protein>
<evidence type="ECO:0000256" key="5">
    <source>
        <dbReference type="ARBA" id="ARBA00022737"/>
    </source>
</evidence>
<keyword evidence="9" id="KW-0547">Nucleotide-binding</keyword>
<dbReference type="Pfam" id="PF08263">
    <property type="entry name" value="LRRNT_2"/>
    <property type="match status" value="1"/>
</dbReference>
<dbReference type="GO" id="GO:0004672">
    <property type="term" value="F:protein kinase activity"/>
    <property type="evidence" value="ECO:0007669"/>
    <property type="project" value="InterPro"/>
</dbReference>
<name>A0AAV0F5Q5_9ASTE</name>
<dbReference type="InterPro" id="IPR000719">
    <property type="entry name" value="Prot_kinase_dom"/>
</dbReference>
<dbReference type="FunFam" id="3.80.10.10:FF:000062">
    <property type="entry name" value="protein STRUBBELIG-RECEPTOR FAMILY 3"/>
    <property type="match status" value="1"/>
</dbReference>
<evidence type="ECO:0000256" key="9">
    <source>
        <dbReference type="PROSITE-ProRule" id="PRU10141"/>
    </source>
</evidence>
<feature type="region of interest" description="Disordered" evidence="10">
    <location>
        <begin position="247"/>
        <end position="324"/>
    </location>
</feature>
<gene>
    <name evidence="14" type="ORF">CEPIT_LOCUS30912</name>
</gene>
<dbReference type="SUPFAM" id="SSF56112">
    <property type="entry name" value="Protein kinase-like (PK-like)"/>
    <property type="match status" value="1"/>
</dbReference>
<evidence type="ECO:0000256" key="4">
    <source>
        <dbReference type="ARBA" id="ARBA00022729"/>
    </source>
</evidence>
<reference evidence="14" key="1">
    <citation type="submission" date="2022-07" db="EMBL/GenBank/DDBJ databases">
        <authorList>
            <person name="Macas J."/>
            <person name="Novak P."/>
            <person name="Neumann P."/>
        </authorList>
    </citation>
    <scope>NUCLEOTIDE SEQUENCE</scope>
</reference>
<feature type="compositionally biased region" description="Pro residues" evidence="10">
    <location>
        <begin position="257"/>
        <end position="292"/>
    </location>
</feature>
<dbReference type="PROSITE" id="PS00107">
    <property type="entry name" value="PROTEIN_KINASE_ATP"/>
    <property type="match status" value="1"/>
</dbReference>
<dbReference type="GO" id="GO:0016020">
    <property type="term" value="C:membrane"/>
    <property type="evidence" value="ECO:0007669"/>
    <property type="project" value="UniProtKB-SubCell"/>
</dbReference>
<dbReference type="PANTHER" id="PTHR48007:SF34">
    <property type="entry name" value="PROTEIN STRUBBELIG-RECEPTOR FAMILY 8 ISOFORM X1"/>
    <property type="match status" value="1"/>
</dbReference>
<dbReference type="GO" id="GO:0005524">
    <property type="term" value="F:ATP binding"/>
    <property type="evidence" value="ECO:0007669"/>
    <property type="project" value="UniProtKB-UniRule"/>
</dbReference>
<dbReference type="Gene3D" id="3.30.200.20">
    <property type="entry name" value="Phosphorylase Kinase, domain 1"/>
    <property type="match status" value="1"/>
</dbReference>
<evidence type="ECO:0000256" key="7">
    <source>
        <dbReference type="ARBA" id="ARBA00023136"/>
    </source>
</evidence>
<keyword evidence="4 12" id="KW-0732">Signal</keyword>
<dbReference type="Gene3D" id="3.80.10.10">
    <property type="entry name" value="Ribonuclease Inhibitor"/>
    <property type="match status" value="1"/>
</dbReference>
<dbReference type="InterPro" id="IPR001245">
    <property type="entry name" value="Ser-Thr/Tyr_kinase_cat_dom"/>
</dbReference>
<keyword evidence="3 11" id="KW-0812">Transmembrane</keyword>
<dbReference type="InterPro" id="IPR046959">
    <property type="entry name" value="PRK1-6/SRF4-like"/>
</dbReference>
<evidence type="ECO:0000256" key="1">
    <source>
        <dbReference type="ARBA" id="ARBA00004370"/>
    </source>
</evidence>
<comment type="subcellular location">
    <subcellularLocation>
        <location evidence="1">Membrane</location>
    </subcellularLocation>
</comment>
<evidence type="ECO:0000256" key="10">
    <source>
        <dbReference type="SAM" id="MobiDB-lite"/>
    </source>
</evidence>